<dbReference type="AlphaFoldDB" id="A0ABD5MFW2"/>
<protein>
    <submittedName>
        <fullName evidence="1">Uncharacterized protein</fullName>
    </submittedName>
</protein>
<evidence type="ECO:0000313" key="1">
    <source>
        <dbReference type="EMBL" id="MFA1612177.1"/>
    </source>
</evidence>
<dbReference type="EMBL" id="JBGNYA010000001">
    <property type="protein sequence ID" value="MFA1612177.1"/>
    <property type="molecule type" value="Genomic_DNA"/>
</dbReference>
<comment type="caution">
    <text evidence="1">The sequence shown here is derived from an EMBL/GenBank/DDBJ whole genome shotgun (WGS) entry which is preliminary data.</text>
</comment>
<dbReference type="RefSeq" id="WP_372390899.1">
    <property type="nucleotide sequence ID" value="NZ_JBGNYA010000001.1"/>
</dbReference>
<organism evidence="1 2">
    <name type="scientific">Halobellus rubicundus</name>
    <dbReference type="NCBI Taxonomy" id="2996466"/>
    <lineage>
        <taxon>Archaea</taxon>
        <taxon>Methanobacteriati</taxon>
        <taxon>Methanobacteriota</taxon>
        <taxon>Stenosarchaea group</taxon>
        <taxon>Halobacteria</taxon>
        <taxon>Halobacteriales</taxon>
        <taxon>Haloferacaceae</taxon>
        <taxon>Halobellus</taxon>
    </lineage>
</organism>
<accession>A0ABD5MFW2</accession>
<reference evidence="1 2" key="1">
    <citation type="submission" date="2024-08" db="EMBL/GenBank/DDBJ databases">
        <title>Halobellus sp. MBLA0158 whole genome sequence.</title>
        <authorList>
            <person name="Hwang C.Y."/>
            <person name="Cho E.-S."/>
            <person name="Seo M.-J."/>
        </authorList>
    </citation>
    <scope>NUCLEOTIDE SEQUENCE [LARGE SCALE GENOMIC DNA]</scope>
    <source>
        <strain evidence="1 2">MBLA0158</strain>
    </source>
</reference>
<gene>
    <name evidence="1" type="ORF">OS889_14350</name>
</gene>
<sequence length="135" mass="16113">MASFRRANEERVNAFRVDDRYVFKHYFEQEAVFDRLRRYYNNHQYRFEVPPGEFDTLRSFLSNHGYALVVVEVPGEFVVAVRKYTEHPENIFKESVMQRSVPDYNCFLMTDQEAVEAAVRDGARRLDETDIENPF</sequence>
<proteinExistence type="predicted"/>
<name>A0ABD5MFW2_9EURY</name>
<evidence type="ECO:0000313" key="2">
    <source>
        <dbReference type="Proteomes" id="UP001570511"/>
    </source>
</evidence>
<dbReference type="Proteomes" id="UP001570511">
    <property type="component" value="Unassembled WGS sequence"/>
</dbReference>
<keyword evidence="2" id="KW-1185">Reference proteome</keyword>